<dbReference type="EMBL" id="MLJW01002324">
    <property type="protein sequence ID" value="OIQ74964.1"/>
    <property type="molecule type" value="Genomic_DNA"/>
</dbReference>
<sequence>MLSGVGDDNAVGDAGLVEQGGFDFARLDAKAAHRDLMIEPAEVFKQSVMPPAAQIAGLVEQGVWCGAEGIGDEALGGEVRSLEIAQCHAGAADMHFSWHADGARLTVVVENPHAGVGDGAADRHALSWLCHLPAGGPHRGFGRAIQVPDFAAALQQALGEFSGQCLAADERTQAGVAGPAGIEQDAPGRGRRLHHRCAAPFQQGAQGVRIAGLRVAGEHDPRAGGERKQQLQHGNVERQGGHGEQDISGPHPRRARHAGEEIDHRAVRHLHALGPPGGARGVDHVGRVFGLRVACRVGRQRRGRVPGGQCCLVEREQRHIDGIEQVGERGLDEDGGKLRIGGHVTQALLRIGRIERNIGRAGLEHSEHSGEHVDVAWQTEAHLLPATDAARTQRPREGIRSGFEVGVAQGMALDVAHGLARAVVRGGRGQIPMRHERCRQGGVGRVPVAQQRLLLRGDQGISRQRPGRVGQHLADEVEIAVEQALRGIGREQVGGIFELDAVRELGVDVDRQIELRGDAVEVEPGVVERHGGELAQGGVEHVEQHVHQPLRMVCALLVHALDQFIEGRVLMCEGPHRGVPHTLDQAVKTHVVLHFGPQDERIDQGAEQVLGHLMVAVCDGRADRDIGALRQT</sequence>
<dbReference type="AntiFam" id="ANF00178">
    <property type="entry name" value="Shadow ORF (opposite dhbF)"/>
</dbReference>
<evidence type="ECO:0000313" key="2">
    <source>
        <dbReference type="EMBL" id="OIQ74964.1"/>
    </source>
</evidence>
<proteinExistence type="predicted"/>
<reference evidence="2" key="1">
    <citation type="submission" date="2016-10" db="EMBL/GenBank/DDBJ databases">
        <title>Sequence of Gallionella enrichment culture.</title>
        <authorList>
            <person name="Poehlein A."/>
            <person name="Muehling M."/>
            <person name="Daniel R."/>
        </authorList>
    </citation>
    <scope>NUCLEOTIDE SEQUENCE</scope>
</reference>
<name>A0A1J5Q4X9_9ZZZZ</name>
<dbReference type="AlphaFoldDB" id="A0A1J5Q4X9"/>
<feature type="compositionally biased region" description="Basic and acidic residues" evidence="1">
    <location>
        <begin position="219"/>
        <end position="245"/>
    </location>
</feature>
<evidence type="ECO:0000256" key="1">
    <source>
        <dbReference type="SAM" id="MobiDB-lite"/>
    </source>
</evidence>
<gene>
    <name evidence="2" type="ORF">GALL_433730</name>
</gene>
<feature type="region of interest" description="Disordered" evidence="1">
    <location>
        <begin position="219"/>
        <end position="258"/>
    </location>
</feature>
<comment type="caution">
    <text evidence="2">The sequence shown here is derived from an EMBL/GenBank/DDBJ whole genome shotgun (WGS) entry which is preliminary data.</text>
</comment>
<accession>A0A1J5Q4X9</accession>
<protein>
    <submittedName>
        <fullName evidence="2">Uncharacterized protein</fullName>
    </submittedName>
</protein>
<organism evidence="2">
    <name type="scientific">mine drainage metagenome</name>
    <dbReference type="NCBI Taxonomy" id="410659"/>
    <lineage>
        <taxon>unclassified sequences</taxon>
        <taxon>metagenomes</taxon>
        <taxon>ecological metagenomes</taxon>
    </lineage>
</organism>